<gene>
    <name evidence="1" type="ORF">GTCCBUS3UF5_38020</name>
</gene>
<accession>A0ABM5MMI6</accession>
<sequence length="55" mass="5830">MTGSTGAKSIYVISIPTCRQNGNISTLYSPKDDSVINVHRCAFFAKGKPLVDGAV</sequence>
<organism evidence="1 2">
    <name type="scientific">Geobacillus thermoleovorans CCB_US3_UF5</name>
    <dbReference type="NCBI Taxonomy" id="1111068"/>
    <lineage>
        <taxon>Bacteria</taxon>
        <taxon>Bacillati</taxon>
        <taxon>Bacillota</taxon>
        <taxon>Bacilli</taxon>
        <taxon>Bacillales</taxon>
        <taxon>Anoxybacillaceae</taxon>
        <taxon>Geobacillus</taxon>
        <taxon>Geobacillus thermoleovorans group</taxon>
    </lineage>
</organism>
<dbReference type="EMBL" id="CP003125">
    <property type="protein sequence ID" value="AEV21102.1"/>
    <property type="molecule type" value="Genomic_DNA"/>
</dbReference>
<protein>
    <submittedName>
        <fullName evidence="1">Uncharacterized protein</fullName>
    </submittedName>
</protein>
<proteinExistence type="predicted"/>
<reference evidence="1 2" key="1">
    <citation type="submission" date="2011-11" db="EMBL/GenBank/DDBJ databases">
        <title>Complete genome sequence of thermophilic Geobacillus thermoleovorans CCB_US3_UF5.</title>
        <authorList>
            <person name="Muhd Sakaff M.K.L."/>
            <person name="Abdul Rahman A.Y."/>
            <person name="Saito J.A."/>
            <person name="Hou S."/>
            <person name="Alam M."/>
        </authorList>
    </citation>
    <scope>NUCLEOTIDE SEQUENCE [LARGE SCALE GENOMIC DNA]</scope>
    <source>
        <strain evidence="1 2">CCB_US3_UF5</strain>
    </source>
</reference>
<evidence type="ECO:0000313" key="1">
    <source>
        <dbReference type="EMBL" id="AEV21102.1"/>
    </source>
</evidence>
<keyword evidence="2" id="KW-1185">Reference proteome</keyword>
<dbReference type="Proteomes" id="UP000005636">
    <property type="component" value="Chromosome"/>
</dbReference>
<evidence type="ECO:0000313" key="2">
    <source>
        <dbReference type="Proteomes" id="UP000005636"/>
    </source>
</evidence>
<name>A0ABM5MMI6_GEOTH</name>